<comment type="caution">
    <text evidence="4">The sequence shown here is derived from an EMBL/GenBank/DDBJ whole genome shotgun (WGS) entry which is preliminary data.</text>
</comment>
<feature type="region of interest" description="Disordered" evidence="2">
    <location>
        <begin position="105"/>
        <end position="131"/>
    </location>
</feature>
<evidence type="ECO:0000256" key="1">
    <source>
        <dbReference type="SAM" id="Coils"/>
    </source>
</evidence>
<evidence type="ECO:0000313" key="4">
    <source>
        <dbReference type="EMBL" id="TWI44194.1"/>
    </source>
</evidence>
<evidence type="ECO:0000256" key="2">
    <source>
        <dbReference type="SAM" id="MobiDB-lite"/>
    </source>
</evidence>
<feature type="compositionally biased region" description="Basic and acidic residues" evidence="2">
    <location>
        <begin position="111"/>
        <end position="131"/>
    </location>
</feature>
<feature type="coiled-coil region" evidence="1">
    <location>
        <begin position="22"/>
        <end position="70"/>
    </location>
</feature>
<keyword evidence="3" id="KW-1133">Transmembrane helix</keyword>
<dbReference type="RefSeq" id="WP_145146121.1">
    <property type="nucleotide sequence ID" value="NZ_VLKY01000057.1"/>
</dbReference>
<protein>
    <submittedName>
        <fullName evidence="4">Uncharacterized protein</fullName>
    </submittedName>
</protein>
<gene>
    <name evidence="4" type="ORF">IQ22_04744</name>
</gene>
<keyword evidence="3" id="KW-0812">Transmembrane</keyword>
<dbReference type="Proteomes" id="UP000316905">
    <property type="component" value="Unassembled WGS sequence"/>
</dbReference>
<keyword evidence="5" id="KW-1185">Reference proteome</keyword>
<accession>A0A562PIC6</accession>
<evidence type="ECO:0000313" key="5">
    <source>
        <dbReference type="Proteomes" id="UP000316905"/>
    </source>
</evidence>
<keyword evidence="3" id="KW-0472">Membrane</keyword>
<organism evidence="4 5">
    <name type="scientific">Pseudomonas duriflava</name>
    <dbReference type="NCBI Taxonomy" id="459528"/>
    <lineage>
        <taxon>Bacteria</taxon>
        <taxon>Pseudomonadati</taxon>
        <taxon>Pseudomonadota</taxon>
        <taxon>Gammaproteobacteria</taxon>
        <taxon>Pseudomonadales</taxon>
        <taxon>Pseudomonadaceae</taxon>
        <taxon>Pseudomonas</taxon>
    </lineage>
</organism>
<reference evidence="4 5" key="1">
    <citation type="journal article" date="2015" name="Stand. Genomic Sci.">
        <title>Genomic Encyclopedia of Bacterial and Archaeal Type Strains, Phase III: the genomes of soil and plant-associated and newly described type strains.</title>
        <authorList>
            <person name="Whitman W.B."/>
            <person name="Woyke T."/>
            <person name="Klenk H.P."/>
            <person name="Zhou Y."/>
            <person name="Lilburn T.G."/>
            <person name="Beck B.J."/>
            <person name="De Vos P."/>
            <person name="Vandamme P."/>
            <person name="Eisen J.A."/>
            <person name="Garrity G."/>
            <person name="Hugenholtz P."/>
            <person name="Kyrpides N.C."/>
        </authorList>
    </citation>
    <scope>NUCLEOTIDE SEQUENCE [LARGE SCALE GENOMIC DNA]</scope>
    <source>
        <strain evidence="4 5">CGMCC 1.6858</strain>
    </source>
</reference>
<dbReference type="EMBL" id="VLKY01000057">
    <property type="protein sequence ID" value="TWI44194.1"/>
    <property type="molecule type" value="Genomic_DNA"/>
</dbReference>
<proteinExistence type="predicted"/>
<feature type="transmembrane region" description="Helical" evidence="3">
    <location>
        <begin position="75"/>
        <end position="94"/>
    </location>
</feature>
<dbReference type="OrthoDB" id="9874557at2"/>
<name>A0A562PIC6_9PSED</name>
<dbReference type="AlphaFoldDB" id="A0A562PIC6"/>
<keyword evidence="1" id="KW-0175">Coiled coil</keyword>
<sequence length="131" mass="14839">MIESDIPDKPEDIASQQAVYTLRKTGLEIRILEKTLEKLELDNQKTALDIVKLDLDISKLDVEVKDYRKESIRKWLTVIGAVLAAIFTGLTATLKAREVYYEHQTTVQEPIPDRSTEGPGHHPSDAEKPKK</sequence>
<evidence type="ECO:0000256" key="3">
    <source>
        <dbReference type="SAM" id="Phobius"/>
    </source>
</evidence>